<protein>
    <submittedName>
        <fullName evidence="3">Uncharacterized protein</fullName>
    </submittedName>
</protein>
<reference evidence="3 4" key="1">
    <citation type="journal article" date="2018" name="Sci. Rep.">
        <title>Comparative genomics provides insights into the lifestyle and reveals functional heterogeneity of dark septate endophytic fungi.</title>
        <authorList>
            <person name="Knapp D.G."/>
            <person name="Nemeth J.B."/>
            <person name="Barry K."/>
            <person name="Hainaut M."/>
            <person name="Henrissat B."/>
            <person name="Johnson J."/>
            <person name="Kuo A."/>
            <person name="Lim J.H.P."/>
            <person name="Lipzen A."/>
            <person name="Nolan M."/>
            <person name="Ohm R.A."/>
            <person name="Tamas L."/>
            <person name="Grigoriev I.V."/>
            <person name="Spatafora J.W."/>
            <person name="Nagy L.G."/>
            <person name="Kovacs G.M."/>
        </authorList>
    </citation>
    <scope>NUCLEOTIDE SEQUENCE [LARGE SCALE GENOMIC DNA]</scope>
    <source>
        <strain evidence="3 4">DSE2036</strain>
    </source>
</reference>
<organism evidence="3 4">
    <name type="scientific">Periconia macrospinosa</name>
    <dbReference type="NCBI Taxonomy" id="97972"/>
    <lineage>
        <taxon>Eukaryota</taxon>
        <taxon>Fungi</taxon>
        <taxon>Dikarya</taxon>
        <taxon>Ascomycota</taxon>
        <taxon>Pezizomycotina</taxon>
        <taxon>Dothideomycetes</taxon>
        <taxon>Pleosporomycetidae</taxon>
        <taxon>Pleosporales</taxon>
        <taxon>Massarineae</taxon>
        <taxon>Periconiaceae</taxon>
        <taxon>Periconia</taxon>
    </lineage>
</organism>
<feature type="non-terminal residue" evidence="3">
    <location>
        <position position="206"/>
    </location>
</feature>
<keyword evidence="4" id="KW-1185">Reference proteome</keyword>
<proteinExistence type="predicted"/>
<dbReference type="Proteomes" id="UP000244855">
    <property type="component" value="Unassembled WGS sequence"/>
</dbReference>
<feature type="transmembrane region" description="Helical" evidence="1">
    <location>
        <begin position="143"/>
        <end position="162"/>
    </location>
</feature>
<evidence type="ECO:0000313" key="3">
    <source>
        <dbReference type="EMBL" id="PVI05972.1"/>
    </source>
</evidence>
<evidence type="ECO:0000256" key="2">
    <source>
        <dbReference type="SAM" id="SignalP"/>
    </source>
</evidence>
<feature type="signal peptide" evidence="2">
    <location>
        <begin position="1"/>
        <end position="25"/>
    </location>
</feature>
<keyword evidence="1" id="KW-1133">Transmembrane helix</keyword>
<dbReference type="AlphaFoldDB" id="A0A2V1E754"/>
<accession>A0A2V1E754</accession>
<dbReference type="OrthoDB" id="3903561at2759"/>
<dbReference type="STRING" id="97972.A0A2V1E754"/>
<gene>
    <name evidence="3" type="ORF">DM02DRAFT_515836</name>
</gene>
<keyword evidence="1" id="KW-0472">Membrane</keyword>
<keyword evidence="1" id="KW-0812">Transmembrane</keyword>
<name>A0A2V1E754_9PLEO</name>
<evidence type="ECO:0000313" key="4">
    <source>
        <dbReference type="Proteomes" id="UP000244855"/>
    </source>
</evidence>
<feature type="chain" id="PRO_5015984112" evidence="2">
    <location>
        <begin position="26"/>
        <end position="206"/>
    </location>
</feature>
<evidence type="ECO:0000256" key="1">
    <source>
        <dbReference type="SAM" id="Phobius"/>
    </source>
</evidence>
<dbReference type="EMBL" id="KZ805311">
    <property type="protein sequence ID" value="PVI05972.1"/>
    <property type="molecule type" value="Genomic_DNA"/>
</dbReference>
<sequence length="206" mass="23342">MEALFLCLAGSLLAALITLPRGSTSFLPEACVVGDTFTVSPERYTYWNSGRFFKINLFFGILSFEEAKVIDIFWDVLVGRGGQTTLAFFSWRAFIDYVTISMEIAPVTFDTFRAIFLENTPSIYSISLLIRDFTSRKRLQSRIAMFFIVTSMLFSLLFPTLASAMTGYTTHVIAQIDDITGKSIPFNEFRLLLFTIHDGQRVNLTK</sequence>
<keyword evidence="2" id="KW-0732">Signal</keyword>